<dbReference type="AlphaFoldDB" id="A0A1D9FWB7"/>
<evidence type="ECO:0000313" key="1">
    <source>
        <dbReference type="EMBL" id="AOY79678.1"/>
    </source>
</evidence>
<dbReference type="EMBL" id="CP017708">
    <property type="protein sequence ID" value="AOY79678.1"/>
    <property type="molecule type" value="Genomic_DNA"/>
</dbReference>
<dbReference type="Proteomes" id="UP000176944">
    <property type="component" value="Chromosome"/>
</dbReference>
<accession>A0A1D9FWB7</accession>
<protein>
    <submittedName>
        <fullName evidence="1">Uncharacterized protein</fullName>
    </submittedName>
</protein>
<evidence type="ECO:0000313" key="2">
    <source>
        <dbReference type="Proteomes" id="UP000176944"/>
    </source>
</evidence>
<organism evidence="1 2">
    <name type="scientific">Moorena producens (strain JHB)</name>
    <dbReference type="NCBI Taxonomy" id="1454205"/>
    <lineage>
        <taxon>Bacteria</taxon>
        <taxon>Bacillati</taxon>
        <taxon>Cyanobacteriota</taxon>
        <taxon>Cyanophyceae</taxon>
        <taxon>Coleofasciculales</taxon>
        <taxon>Coleofasciculaceae</taxon>
        <taxon>Moorena</taxon>
    </lineage>
</organism>
<proteinExistence type="predicted"/>
<name>A0A1D9FWB7_MOOP1</name>
<gene>
    <name evidence="1" type="ORF">BJP36_06815</name>
</gene>
<reference evidence="2" key="1">
    <citation type="submission" date="2016-10" db="EMBL/GenBank/DDBJ databases">
        <title>Comparative genomics uncovers the prolific and rare metabolic potential of the cyanobacterial genus Moorea.</title>
        <authorList>
            <person name="Leao T."/>
            <person name="Castelao G."/>
            <person name="Korobeynikov A."/>
            <person name="Monroe E.A."/>
            <person name="Podell S."/>
            <person name="Glukhov E."/>
            <person name="Allen E."/>
            <person name="Gerwick W.H."/>
            <person name="Gerwick L."/>
        </authorList>
    </citation>
    <scope>NUCLEOTIDE SEQUENCE [LARGE SCALE GENOMIC DNA]</scope>
    <source>
        <strain evidence="2">JHB</strain>
    </source>
</reference>
<sequence>MVDKLNANRCLVISYSISSLGLTLTSVPFSRLLIELCDQQLPVWSPSPFVSPPLLAPSRQISLNYSLNSFNIECLVAQIPEYRLFFPPFW</sequence>